<feature type="transmembrane region" description="Helical" evidence="2">
    <location>
        <begin position="12"/>
        <end position="38"/>
    </location>
</feature>
<feature type="transmembrane region" description="Helical" evidence="2">
    <location>
        <begin position="95"/>
        <end position="114"/>
    </location>
</feature>
<keyword evidence="4" id="KW-1185">Reference proteome</keyword>
<dbReference type="GO" id="GO:0004497">
    <property type="term" value="F:monooxygenase activity"/>
    <property type="evidence" value="ECO:0007669"/>
    <property type="project" value="UniProtKB-KW"/>
</dbReference>
<keyword evidence="3" id="KW-0560">Oxidoreductase</keyword>
<dbReference type="AlphaFoldDB" id="A0A7K1J7A1"/>
<organism evidence="3 4">
    <name type="scientific">Bifidobacterium canis</name>
    <dbReference type="NCBI Taxonomy" id="2610880"/>
    <lineage>
        <taxon>Bacteria</taxon>
        <taxon>Bacillati</taxon>
        <taxon>Actinomycetota</taxon>
        <taxon>Actinomycetes</taxon>
        <taxon>Bifidobacteriales</taxon>
        <taxon>Bifidobacteriaceae</taxon>
        <taxon>Bifidobacterium</taxon>
    </lineage>
</organism>
<dbReference type="EMBL" id="WNLP01000015">
    <property type="protein sequence ID" value="MUH60548.1"/>
    <property type="molecule type" value="Genomic_DNA"/>
</dbReference>
<gene>
    <name evidence="3" type="ORF">GSD1FS_1930</name>
</gene>
<keyword evidence="2" id="KW-0812">Transmembrane</keyword>
<evidence type="ECO:0000256" key="2">
    <source>
        <dbReference type="SAM" id="Phobius"/>
    </source>
</evidence>
<keyword evidence="3" id="KW-0503">Monooxygenase</keyword>
<name>A0A7K1J7A1_9BIFI</name>
<keyword evidence="2" id="KW-1133">Transmembrane helix</keyword>
<feature type="transmembrane region" description="Helical" evidence="2">
    <location>
        <begin position="59"/>
        <end position="89"/>
    </location>
</feature>
<evidence type="ECO:0000256" key="1">
    <source>
        <dbReference type="SAM" id="MobiDB-lite"/>
    </source>
</evidence>
<comment type="caution">
    <text evidence="3">The sequence shown here is derived from an EMBL/GenBank/DDBJ whole genome shotgun (WGS) entry which is preliminary data.</text>
</comment>
<dbReference type="Proteomes" id="UP000487882">
    <property type="component" value="Unassembled WGS sequence"/>
</dbReference>
<reference evidence="3 4" key="1">
    <citation type="submission" date="2019-09" db="EMBL/GenBank/DDBJ databases">
        <title>Bifidobacterium canis sp. nov., isolated from the digestive tract of German Shepherd dog puppy.</title>
        <authorList>
            <person name="Bunesova V."/>
        </authorList>
    </citation>
    <scope>NUCLEOTIDE SEQUENCE [LARGE SCALE GENOMIC DNA]</scope>
    <source>
        <strain evidence="3 4">GSD1FS</strain>
    </source>
</reference>
<accession>A0A7K1J7A1</accession>
<keyword evidence="2" id="KW-0472">Membrane</keyword>
<evidence type="ECO:0000313" key="3">
    <source>
        <dbReference type="EMBL" id="MUH60548.1"/>
    </source>
</evidence>
<evidence type="ECO:0000313" key="4">
    <source>
        <dbReference type="Proteomes" id="UP000487882"/>
    </source>
</evidence>
<feature type="region of interest" description="Disordered" evidence="1">
    <location>
        <begin position="127"/>
        <end position="157"/>
    </location>
</feature>
<proteinExistence type="predicted"/>
<sequence>MAYFRRHGAGLIYSWIVLQITPLLVPKIAFSIVWLIGFEWSFYLQARFENTLGGTLRNAYIFGVVYFPATLAMVAIDALFIALLVGAWFVMPQGLFLLVVLGYGCMLALHVPILEYALRKYTRADSATEPANEAQPTPPAQSASSGEYFTRDQLPRK</sequence>
<protein>
    <submittedName>
        <fullName evidence="3">Beta-carotene 15,15'-monooxygenase</fullName>
    </submittedName>
</protein>